<keyword evidence="5" id="KW-1185">Reference proteome</keyword>
<evidence type="ECO:0000313" key="4">
    <source>
        <dbReference type="Proteomes" id="UP000521676"/>
    </source>
</evidence>
<reference evidence="2 4" key="1">
    <citation type="submission" date="2020-06" db="EMBL/GenBank/DDBJ databases">
        <title>Anoxygenic phototrophic Chloroflexota member uses a Type I reaction center.</title>
        <authorList>
            <person name="Tsuji J.M."/>
            <person name="Shaw N.A."/>
            <person name="Nagashima S."/>
            <person name="Venkiteswaran J."/>
            <person name="Schiff S.L."/>
            <person name="Hanada S."/>
            <person name="Tank M."/>
            <person name="Neufeld J.D."/>
        </authorList>
    </citation>
    <scope>NUCLEOTIDE SEQUENCE [LARGE SCALE GENOMIC DNA]</scope>
    <source>
        <strain evidence="2">L227-S17</strain>
    </source>
</reference>
<reference evidence="3" key="2">
    <citation type="journal article" date="2024" name="Nature">
        <title>Anoxygenic phototroph of the Chloroflexota uses a type I reaction centre.</title>
        <authorList>
            <person name="Tsuji J.M."/>
            <person name="Shaw N.A."/>
            <person name="Nagashima S."/>
            <person name="Venkiteswaran J.J."/>
            <person name="Schiff S.L."/>
            <person name="Watanabe T."/>
            <person name="Fukui M."/>
            <person name="Hanada S."/>
            <person name="Tank M."/>
            <person name="Neufeld J.D."/>
        </authorList>
    </citation>
    <scope>NUCLEOTIDE SEQUENCE</scope>
    <source>
        <strain evidence="3">L227-S17</strain>
    </source>
</reference>
<dbReference type="EMBL" id="CP128399">
    <property type="protein sequence ID" value="WJW67394.1"/>
    <property type="molecule type" value="Genomic_DNA"/>
</dbReference>
<keyword evidence="1" id="KW-0732">Signal</keyword>
<feature type="chain" id="PRO_5035816607" evidence="1">
    <location>
        <begin position="25"/>
        <end position="171"/>
    </location>
</feature>
<dbReference type="EMBL" id="JACATZ010000001">
    <property type="protein sequence ID" value="NWJ45521.1"/>
    <property type="molecule type" value="Genomic_DNA"/>
</dbReference>
<evidence type="ECO:0000313" key="5">
    <source>
        <dbReference type="Proteomes" id="UP001431572"/>
    </source>
</evidence>
<dbReference type="PROSITE" id="PS51257">
    <property type="entry name" value="PROKAR_LIPOPROTEIN"/>
    <property type="match status" value="1"/>
</dbReference>
<accession>A0A8T7M1I0</accession>
<dbReference type="AlphaFoldDB" id="A0A8T7M1I0"/>
<evidence type="ECO:0000313" key="2">
    <source>
        <dbReference type="EMBL" id="NWJ45521.1"/>
    </source>
</evidence>
<dbReference type="Proteomes" id="UP000521676">
    <property type="component" value="Unassembled WGS sequence"/>
</dbReference>
<organism evidence="2 4">
    <name type="scientific">Candidatus Chlorohelix allophototropha</name>
    <dbReference type="NCBI Taxonomy" id="3003348"/>
    <lineage>
        <taxon>Bacteria</taxon>
        <taxon>Bacillati</taxon>
        <taxon>Chloroflexota</taxon>
        <taxon>Chloroflexia</taxon>
        <taxon>Candidatus Chloroheliales</taxon>
        <taxon>Candidatus Chloroheliaceae</taxon>
        <taxon>Candidatus Chlorohelix</taxon>
    </lineage>
</organism>
<dbReference type="RefSeq" id="WP_341469288.1">
    <property type="nucleotide sequence ID" value="NZ_CP128399.1"/>
</dbReference>
<name>A0A8T7M1I0_9CHLR</name>
<dbReference type="Proteomes" id="UP001431572">
    <property type="component" value="Chromosome 1"/>
</dbReference>
<evidence type="ECO:0000256" key="1">
    <source>
        <dbReference type="SAM" id="SignalP"/>
    </source>
</evidence>
<gene>
    <name evidence="2" type="ORF">HXX08_06560</name>
    <name evidence="3" type="ORF">OZ401_000660</name>
</gene>
<evidence type="ECO:0000313" key="3">
    <source>
        <dbReference type="EMBL" id="WJW67394.1"/>
    </source>
</evidence>
<protein>
    <submittedName>
        <fullName evidence="2">Uncharacterized protein</fullName>
    </submittedName>
</protein>
<sequence length="171" mass="18596">MPQLKRKMYLLLPLALLVLSLTLAACGEQSAAVTDKNYTVPTYQGTTSLDDLASDTTFTAALLKDNNNASFPNPKMKVYATNSALSDTQNWYRNEMTKLGWSDRTQEILKATTLGSNGWVLGFVKDQQVVSVIMIGTGARNDGILKGYTSILPADKNILVVLEAGYKAVAK</sequence>
<proteinExistence type="predicted"/>
<feature type="signal peptide" evidence="1">
    <location>
        <begin position="1"/>
        <end position="24"/>
    </location>
</feature>